<accession>A0ABV5G124</accession>
<organism evidence="2 3">
    <name type="scientific">Citricoccus parietis</name>
    <dbReference type="NCBI Taxonomy" id="592307"/>
    <lineage>
        <taxon>Bacteria</taxon>
        <taxon>Bacillati</taxon>
        <taxon>Actinomycetota</taxon>
        <taxon>Actinomycetes</taxon>
        <taxon>Micrococcales</taxon>
        <taxon>Micrococcaceae</taxon>
        <taxon>Citricoccus</taxon>
    </lineage>
</organism>
<protein>
    <submittedName>
        <fullName evidence="2">Uncharacterized protein</fullName>
    </submittedName>
</protein>
<gene>
    <name evidence="2" type="ORF">ACFFX0_16055</name>
</gene>
<evidence type="ECO:0000256" key="1">
    <source>
        <dbReference type="SAM" id="MobiDB-lite"/>
    </source>
</evidence>
<proteinExistence type="predicted"/>
<feature type="region of interest" description="Disordered" evidence="1">
    <location>
        <begin position="1"/>
        <end position="65"/>
    </location>
</feature>
<feature type="compositionally biased region" description="Basic and acidic residues" evidence="1">
    <location>
        <begin position="30"/>
        <end position="41"/>
    </location>
</feature>
<reference evidence="2 3" key="1">
    <citation type="submission" date="2024-09" db="EMBL/GenBank/DDBJ databases">
        <authorList>
            <person name="Sun Q."/>
            <person name="Mori K."/>
        </authorList>
    </citation>
    <scope>NUCLEOTIDE SEQUENCE [LARGE SCALE GENOMIC DNA]</scope>
    <source>
        <strain evidence="2 3">CCM 7609</strain>
    </source>
</reference>
<name>A0ABV5G124_9MICC</name>
<sequence>MAPKPSRSTRAGEGRTVWDMWGPSRKRSGIRGEDLDRREAVRGSQSTPSPRLIRPCCVPPAARRR</sequence>
<keyword evidence="3" id="KW-1185">Reference proteome</keyword>
<dbReference type="EMBL" id="JBHMFI010000001">
    <property type="protein sequence ID" value="MFB9072630.1"/>
    <property type="molecule type" value="Genomic_DNA"/>
</dbReference>
<comment type="caution">
    <text evidence="2">The sequence shown here is derived from an EMBL/GenBank/DDBJ whole genome shotgun (WGS) entry which is preliminary data.</text>
</comment>
<evidence type="ECO:0000313" key="2">
    <source>
        <dbReference type="EMBL" id="MFB9072630.1"/>
    </source>
</evidence>
<evidence type="ECO:0000313" key="3">
    <source>
        <dbReference type="Proteomes" id="UP001589575"/>
    </source>
</evidence>
<dbReference type="Proteomes" id="UP001589575">
    <property type="component" value="Unassembled WGS sequence"/>
</dbReference>
<feature type="compositionally biased region" description="Low complexity" evidence="1">
    <location>
        <begin position="54"/>
        <end position="65"/>
    </location>
</feature>